<evidence type="ECO:0000256" key="1">
    <source>
        <dbReference type="ARBA" id="ARBA00006464"/>
    </source>
</evidence>
<dbReference type="Proteomes" id="UP000474228">
    <property type="component" value="Unassembled WGS sequence"/>
</dbReference>
<dbReference type="Pfam" id="PF02397">
    <property type="entry name" value="Bac_transf"/>
    <property type="match status" value="1"/>
</dbReference>
<dbReference type="PANTHER" id="PTHR30576:SF0">
    <property type="entry name" value="UNDECAPRENYL-PHOSPHATE N-ACETYLGALACTOSAMINYL 1-PHOSPHATE TRANSFERASE-RELATED"/>
    <property type="match status" value="1"/>
</dbReference>
<keyword evidence="3" id="KW-0808">Transferase</keyword>
<feature type="non-terminal residue" evidence="3">
    <location>
        <position position="1"/>
    </location>
</feature>
<accession>A0A6G2D5N7</accession>
<dbReference type="RefSeq" id="WP_196301384.1">
    <property type="nucleotide sequence ID" value="NZ_WNHJ01000302.1"/>
</dbReference>
<dbReference type="EMBL" id="WNHJ01000302">
    <property type="protein sequence ID" value="MTV64117.1"/>
    <property type="molecule type" value="Genomic_DNA"/>
</dbReference>
<dbReference type="GO" id="GO:0016780">
    <property type="term" value="F:phosphotransferase activity, for other substituted phosphate groups"/>
    <property type="evidence" value="ECO:0007669"/>
    <property type="project" value="TreeGrafter"/>
</dbReference>
<evidence type="ECO:0000259" key="2">
    <source>
        <dbReference type="Pfam" id="PF02397"/>
    </source>
</evidence>
<protein>
    <submittedName>
        <fullName evidence="3">Sugar transferase</fullName>
    </submittedName>
</protein>
<sequence>ITGMWQVSGRSEVYYPERCEMELYYPRNQSFLLDVKIFFLTIKKVLSGEGAH</sequence>
<evidence type="ECO:0000313" key="4">
    <source>
        <dbReference type="Proteomes" id="UP000474228"/>
    </source>
</evidence>
<proteinExistence type="inferred from homology"/>
<evidence type="ECO:0000313" key="3">
    <source>
        <dbReference type="EMBL" id="MTV64117.1"/>
    </source>
</evidence>
<dbReference type="PANTHER" id="PTHR30576">
    <property type="entry name" value="COLANIC BIOSYNTHESIS UDP-GLUCOSE LIPID CARRIER TRANSFERASE"/>
    <property type="match status" value="1"/>
</dbReference>
<name>A0A6G2D5N7_STREE</name>
<reference evidence="3 4" key="1">
    <citation type="submission" date="2019-11" db="EMBL/GenBank/DDBJ databases">
        <title>Growth characteristics of pneumococcus vary with the chemical composition of the capsule and with environmental conditions.</title>
        <authorList>
            <person name="Tothpal A."/>
            <person name="Desobry K."/>
            <person name="Joshi S."/>
            <person name="Wyllie A.L."/>
            <person name="Weinberger D.M."/>
        </authorList>
    </citation>
    <scope>NUCLEOTIDE SEQUENCE [LARGE SCALE GENOMIC DNA]</scope>
    <source>
        <strain evidence="4">pnumococcus22F</strain>
    </source>
</reference>
<organism evidence="3 4">
    <name type="scientific">Streptococcus pneumoniae</name>
    <dbReference type="NCBI Taxonomy" id="1313"/>
    <lineage>
        <taxon>Bacteria</taxon>
        <taxon>Bacillati</taxon>
        <taxon>Bacillota</taxon>
        <taxon>Bacilli</taxon>
        <taxon>Lactobacillales</taxon>
        <taxon>Streptococcaceae</taxon>
        <taxon>Streptococcus</taxon>
    </lineage>
</organism>
<dbReference type="InterPro" id="IPR003362">
    <property type="entry name" value="Bact_transf"/>
</dbReference>
<comment type="similarity">
    <text evidence="1">Belongs to the bacterial sugar transferase family.</text>
</comment>
<gene>
    <name evidence="3" type="ORF">GM539_12260</name>
</gene>
<comment type="caution">
    <text evidence="3">The sequence shown here is derived from an EMBL/GenBank/DDBJ whole genome shotgun (WGS) entry which is preliminary data.</text>
</comment>
<dbReference type="AlphaFoldDB" id="A0A6G2D5N7"/>
<feature type="domain" description="Bacterial sugar transferase" evidence="2">
    <location>
        <begin position="1"/>
        <end position="46"/>
    </location>
</feature>